<feature type="region of interest" description="Disordered" evidence="1">
    <location>
        <begin position="382"/>
        <end position="401"/>
    </location>
</feature>
<name>A0A8K0WS94_9HYPO</name>
<proteinExistence type="predicted"/>
<evidence type="ECO:0000313" key="2">
    <source>
        <dbReference type="EMBL" id="KAH7321035.1"/>
    </source>
</evidence>
<dbReference type="OrthoDB" id="4898608at2759"/>
<dbReference type="Proteomes" id="UP000813444">
    <property type="component" value="Unassembled WGS sequence"/>
</dbReference>
<gene>
    <name evidence="2" type="ORF">B0I35DRAFT_205304</name>
</gene>
<comment type="caution">
    <text evidence="2">The sequence shown here is derived from an EMBL/GenBank/DDBJ whole genome shotgun (WGS) entry which is preliminary data.</text>
</comment>
<accession>A0A8K0WS94</accession>
<organism evidence="2 3">
    <name type="scientific">Stachybotrys elegans</name>
    <dbReference type="NCBI Taxonomy" id="80388"/>
    <lineage>
        <taxon>Eukaryota</taxon>
        <taxon>Fungi</taxon>
        <taxon>Dikarya</taxon>
        <taxon>Ascomycota</taxon>
        <taxon>Pezizomycotina</taxon>
        <taxon>Sordariomycetes</taxon>
        <taxon>Hypocreomycetidae</taxon>
        <taxon>Hypocreales</taxon>
        <taxon>Stachybotryaceae</taxon>
        <taxon>Stachybotrys</taxon>
    </lineage>
</organism>
<evidence type="ECO:0000256" key="1">
    <source>
        <dbReference type="SAM" id="MobiDB-lite"/>
    </source>
</evidence>
<dbReference type="EMBL" id="JAGPNK010000005">
    <property type="protein sequence ID" value="KAH7321035.1"/>
    <property type="molecule type" value="Genomic_DNA"/>
</dbReference>
<dbReference type="AlphaFoldDB" id="A0A8K0WS94"/>
<keyword evidence="3" id="KW-1185">Reference proteome</keyword>
<sequence>MHTATISTPALHVVHRQDNIELRLAGTMELEVPDGWRWRTAMDQLWTALQERHLWLVRSGICYMRLAVTLHGELVREESCVRQLTDLVRDLEIWGRLGIRLQESKSRSAEQIVFSIQHADLSSLLAPPSDADTAEFKSVSYQVSISKARAHASVRRPVSKRQRLGKDGVESLGVVGSPQRNLGVDLYSSLSPKDRRAVDDFVAGLNVTPPAPLQPRLEQHEDQSGMIPKRISKAFEDLIEPAVRMAILGVSQKPKGLKIVGPPPPCGLAQLAPAVFHMPHLRVITEQVQVLPAIATSLARMRFAESPRLRRKIMALTVTPTLNMESLPTHAGSLEGSIRGIEKQVWETVIKRVKAPTLSSRAAFKDIALGSQDPPLLEFESSQENYSLSTDETKPRVPDIHGYRMSPASSDLLEEWSYQTATSPSTDWHLTI</sequence>
<evidence type="ECO:0000313" key="3">
    <source>
        <dbReference type="Proteomes" id="UP000813444"/>
    </source>
</evidence>
<protein>
    <submittedName>
        <fullName evidence="2">Uncharacterized protein</fullName>
    </submittedName>
</protein>
<feature type="compositionally biased region" description="Basic and acidic residues" evidence="1">
    <location>
        <begin position="391"/>
        <end position="401"/>
    </location>
</feature>
<reference evidence="2" key="1">
    <citation type="journal article" date="2021" name="Nat. Commun.">
        <title>Genetic determinants of endophytism in the Arabidopsis root mycobiome.</title>
        <authorList>
            <person name="Mesny F."/>
            <person name="Miyauchi S."/>
            <person name="Thiergart T."/>
            <person name="Pickel B."/>
            <person name="Atanasova L."/>
            <person name="Karlsson M."/>
            <person name="Huettel B."/>
            <person name="Barry K.W."/>
            <person name="Haridas S."/>
            <person name="Chen C."/>
            <person name="Bauer D."/>
            <person name="Andreopoulos W."/>
            <person name="Pangilinan J."/>
            <person name="LaButti K."/>
            <person name="Riley R."/>
            <person name="Lipzen A."/>
            <person name="Clum A."/>
            <person name="Drula E."/>
            <person name="Henrissat B."/>
            <person name="Kohler A."/>
            <person name="Grigoriev I.V."/>
            <person name="Martin F.M."/>
            <person name="Hacquard S."/>
        </authorList>
    </citation>
    <scope>NUCLEOTIDE SEQUENCE</scope>
    <source>
        <strain evidence="2">MPI-CAGE-CH-0235</strain>
    </source>
</reference>